<dbReference type="Gene3D" id="2.40.110.10">
    <property type="entry name" value="Butyryl-CoA Dehydrogenase, subunit A, domain 2"/>
    <property type="match status" value="1"/>
</dbReference>
<sequence>MRRKNTYTKFCDSLLQKSAKVRSLVTDLKKNYESDPCVDKSIKALEHDLDTLEDNYNKCSEELATGESVGYTEMCTKVVQNEAKIRFHNELWGYKHSFETFERMVVVYVAANPHGPAFLEAALIDRYNSLFFFADPHSESCEVWEEFWRKYKILNPHFSFFIEEDEGQRKDYSRTIAFYLHGDEGRTLKKGGLMTTSLQSVLGTGFADKRLKAPKDTTSLQCNYSGHTFCMRFVVSVIPKTAYESNAAFFEKAMDAVVQSLGALLRDGLTHPLTGERFFFVVLGVKGDLPYLQKLGKLNRSWNTTSKKRSRGGRLAGGTCHLCLAGTAGCHAEEIVDHPQWEVTIGVRQPWLRTPFIVQHLRHNLSNPASFFKHDLWHSVHLGLGKSFVCSCLQIALEVVPATNNEDRFRWLTNHYRAWCKDTSSQPHVTKITPSLISYGEKTGAAGAWRKGALTTNLMRWIVVLVSALSSDKGGYLSLCATAAVNLNEFFSCLHNAPLFLSGNEATYLAGKGMTFLKIYARLALDLFREGRPHLFAVYPKIHVIHHFLWDMRQEAGDHNLSLHPLSAACQMDEDLVGGSCDGACGAGNTCDPARQRALQGVALRAVATGLGRSCVTVSTITMNQAPYIVDRNSKCRAASSQSSSACNLDGGGSGWRRFCCCVSLPTTTTETPATTGAASSTTTTEEGGGNNDPHIQSLKGAHYTLLKGGNFLAWSFSKGPVDWRLLASYSGSRALAKTCRNCSVAYRSSRFTPQSLLLLDHSGQTMEFTAEKCEWQAHSEDEWRHVRAGSLLSTDGSNWDVQEVNKRTQDPLSMESVIFLNMDEAGGPRKVARLLVHCSPQEHLNFKVSVFEKNDMDHVGGELGAVPDANKSLHLSFLSAKLGSMVTKMDTEFEVPGTWLMLGGSEAAAAYLTSKTVDEGIGASLLSTSCSDVQEQEEENKMPRVRNYIVNGTKKWITGGMYADWFVTAVRTGKPGAGGISMMLIPRSDAVQTKVMKSKYSSAAGTAYVTYENCIVPKKNLIGTENKGFQIIMSNFNHERWMITVVCIARARICTEETFKWSMQRKVFGKPLVEQPVIREKLAQMFAGVETCTQMLYDITYNMIGMGSGGAEVGARIALLKYQTTRMNHMVADNAVQVLGGRGVTQTGMGRVVEVFSRMYKIPAVYGGSEEIMADLAVRTAIKGYPKQARL</sequence>
<evidence type="ECO:0000313" key="8">
    <source>
        <dbReference type="EMBL" id="CAK9083563.1"/>
    </source>
</evidence>
<dbReference type="InterPro" id="IPR009075">
    <property type="entry name" value="AcylCo_DH/oxidase_C"/>
</dbReference>
<dbReference type="Gene3D" id="1.20.140.10">
    <property type="entry name" value="Butyryl-CoA Dehydrogenase, subunit A, domain 3"/>
    <property type="match status" value="1"/>
</dbReference>
<accession>A0ABP0Q5Q2</accession>
<gene>
    <name evidence="8" type="ORF">SCF082_LOCUS39667</name>
</gene>
<feature type="compositionally biased region" description="Low complexity" evidence="5">
    <location>
        <begin position="670"/>
        <end position="686"/>
    </location>
</feature>
<protein>
    <submittedName>
        <fullName evidence="8">Acyl-CoA dehydrogenase AFT10-1 (AF-toxin biosynthesis protein 10-1)</fullName>
    </submittedName>
</protein>
<evidence type="ECO:0000256" key="1">
    <source>
        <dbReference type="ARBA" id="ARBA00009347"/>
    </source>
</evidence>
<keyword evidence="3" id="KW-0274">FAD</keyword>
<evidence type="ECO:0000256" key="2">
    <source>
        <dbReference type="ARBA" id="ARBA00022630"/>
    </source>
</evidence>
<evidence type="ECO:0000256" key="3">
    <source>
        <dbReference type="ARBA" id="ARBA00022827"/>
    </source>
</evidence>
<keyword evidence="2" id="KW-0285">Flavoprotein</keyword>
<dbReference type="PANTHER" id="PTHR48083:SF28">
    <property type="entry name" value="ACYL-COA DEHYDROGENASE FAMILY PROTEIN (AFU_ORTHOLOGUE AFUA_6G10880)-RELATED"/>
    <property type="match status" value="1"/>
</dbReference>
<feature type="domain" description="Acyl-CoA oxidase/dehydrogenase middle" evidence="7">
    <location>
        <begin position="931"/>
        <end position="1002"/>
    </location>
</feature>
<dbReference type="InterPro" id="IPR036250">
    <property type="entry name" value="AcylCo_DH-like_C"/>
</dbReference>
<organism evidence="8 9">
    <name type="scientific">Durusdinium trenchii</name>
    <dbReference type="NCBI Taxonomy" id="1381693"/>
    <lineage>
        <taxon>Eukaryota</taxon>
        <taxon>Sar</taxon>
        <taxon>Alveolata</taxon>
        <taxon>Dinophyceae</taxon>
        <taxon>Suessiales</taxon>
        <taxon>Symbiodiniaceae</taxon>
        <taxon>Durusdinium</taxon>
    </lineage>
</organism>
<dbReference type="InterPro" id="IPR009100">
    <property type="entry name" value="AcylCoA_DH/oxidase_NM_dom_sf"/>
</dbReference>
<dbReference type="SUPFAM" id="SSF56645">
    <property type="entry name" value="Acyl-CoA dehydrogenase NM domain-like"/>
    <property type="match status" value="1"/>
</dbReference>
<dbReference type="Proteomes" id="UP001642464">
    <property type="component" value="Unassembled WGS sequence"/>
</dbReference>
<evidence type="ECO:0000256" key="5">
    <source>
        <dbReference type="SAM" id="MobiDB-lite"/>
    </source>
</evidence>
<reference evidence="8 9" key="1">
    <citation type="submission" date="2024-02" db="EMBL/GenBank/DDBJ databases">
        <authorList>
            <person name="Chen Y."/>
            <person name="Shah S."/>
            <person name="Dougan E. K."/>
            <person name="Thang M."/>
            <person name="Chan C."/>
        </authorList>
    </citation>
    <scope>NUCLEOTIDE SEQUENCE [LARGE SCALE GENOMIC DNA]</scope>
</reference>
<dbReference type="SUPFAM" id="SSF47203">
    <property type="entry name" value="Acyl-CoA dehydrogenase C-terminal domain-like"/>
    <property type="match status" value="1"/>
</dbReference>
<feature type="domain" description="Acyl-CoA dehydrogenase/oxidase C-terminal" evidence="6">
    <location>
        <begin position="1027"/>
        <end position="1180"/>
    </location>
</feature>
<evidence type="ECO:0000259" key="6">
    <source>
        <dbReference type="Pfam" id="PF00441"/>
    </source>
</evidence>
<evidence type="ECO:0000313" key="9">
    <source>
        <dbReference type="Proteomes" id="UP001642464"/>
    </source>
</evidence>
<evidence type="ECO:0000259" key="7">
    <source>
        <dbReference type="Pfam" id="PF02770"/>
    </source>
</evidence>
<dbReference type="InterPro" id="IPR046373">
    <property type="entry name" value="Acyl-CoA_Oxase/DH_mid-dom_sf"/>
</dbReference>
<keyword evidence="9" id="KW-1185">Reference proteome</keyword>
<comment type="caution">
    <text evidence="8">The sequence shown here is derived from an EMBL/GenBank/DDBJ whole genome shotgun (WGS) entry which is preliminary data.</text>
</comment>
<keyword evidence="4" id="KW-0560">Oxidoreductase</keyword>
<evidence type="ECO:0000256" key="4">
    <source>
        <dbReference type="ARBA" id="ARBA00023002"/>
    </source>
</evidence>
<feature type="region of interest" description="Disordered" evidence="5">
    <location>
        <begin position="670"/>
        <end position="695"/>
    </location>
</feature>
<name>A0ABP0Q5Q2_9DINO</name>
<dbReference type="Pfam" id="PF00441">
    <property type="entry name" value="Acyl-CoA_dh_1"/>
    <property type="match status" value="1"/>
</dbReference>
<dbReference type="EMBL" id="CAXAMM010039076">
    <property type="protein sequence ID" value="CAK9083563.1"/>
    <property type="molecule type" value="Genomic_DNA"/>
</dbReference>
<dbReference type="InterPro" id="IPR006091">
    <property type="entry name" value="Acyl-CoA_Oxase/DH_mid-dom"/>
</dbReference>
<comment type="similarity">
    <text evidence="1">Belongs to the acyl-CoA dehydrogenase family.</text>
</comment>
<dbReference type="Pfam" id="PF02770">
    <property type="entry name" value="Acyl-CoA_dh_M"/>
    <property type="match status" value="1"/>
</dbReference>
<dbReference type="InterPro" id="IPR050741">
    <property type="entry name" value="Acyl-CoA_dehydrogenase"/>
</dbReference>
<dbReference type="PANTHER" id="PTHR48083">
    <property type="entry name" value="MEDIUM-CHAIN SPECIFIC ACYL-COA DEHYDROGENASE, MITOCHONDRIAL-RELATED"/>
    <property type="match status" value="1"/>
</dbReference>
<proteinExistence type="inferred from homology"/>